<comment type="similarity">
    <text evidence="1">Belongs to the bacterial solute-binding protein 5 family.</text>
</comment>
<protein>
    <submittedName>
        <fullName evidence="5">ABC transporter, extracellular solute-binding protein, family 5</fullName>
    </submittedName>
</protein>
<dbReference type="PANTHER" id="PTHR30290:SF9">
    <property type="entry name" value="OLIGOPEPTIDE-BINDING PROTEIN APPA"/>
    <property type="match status" value="1"/>
</dbReference>
<dbReference type="SUPFAM" id="SSF53850">
    <property type="entry name" value="Periplasmic binding protein-like II"/>
    <property type="match status" value="1"/>
</dbReference>
<name>A0A0B6RY40_BURPL</name>
<dbReference type="InterPro" id="IPR000914">
    <property type="entry name" value="SBP_5_dom"/>
</dbReference>
<evidence type="ECO:0000313" key="6">
    <source>
        <dbReference type="Proteomes" id="UP000031838"/>
    </source>
</evidence>
<keyword evidence="3" id="KW-0732">Signal</keyword>
<dbReference type="GO" id="GO:0015833">
    <property type="term" value="P:peptide transport"/>
    <property type="evidence" value="ECO:0007669"/>
    <property type="project" value="TreeGrafter"/>
</dbReference>
<dbReference type="HOGENOM" id="CLU_017028_7_4_4"/>
<dbReference type="GO" id="GO:1904680">
    <property type="term" value="F:peptide transmembrane transporter activity"/>
    <property type="evidence" value="ECO:0007669"/>
    <property type="project" value="TreeGrafter"/>
</dbReference>
<keyword evidence="6" id="KW-1185">Reference proteome</keyword>
<dbReference type="KEGG" id="bgp:BGL_1c14640"/>
<dbReference type="InterPro" id="IPR039424">
    <property type="entry name" value="SBP_5"/>
</dbReference>
<dbReference type="Proteomes" id="UP000031838">
    <property type="component" value="Chromosome 1"/>
</dbReference>
<reference evidence="6" key="1">
    <citation type="submission" date="2011-03" db="EMBL/GenBank/DDBJ databases">
        <authorList>
            <person name="Voget S."/>
            <person name="Streit W.R."/>
            <person name="Jaeger K.E."/>
            <person name="Daniel R."/>
        </authorList>
    </citation>
    <scope>NUCLEOTIDE SEQUENCE [LARGE SCALE GENOMIC DNA]</scope>
    <source>
        <strain evidence="6">PG1</strain>
    </source>
</reference>
<organism evidence="5 6">
    <name type="scientific">Burkholderia plantarii</name>
    <dbReference type="NCBI Taxonomy" id="41899"/>
    <lineage>
        <taxon>Bacteria</taxon>
        <taxon>Pseudomonadati</taxon>
        <taxon>Pseudomonadota</taxon>
        <taxon>Betaproteobacteria</taxon>
        <taxon>Burkholderiales</taxon>
        <taxon>Burkholderiaceae</taxon>
        <taxon>Burkholderia</taxon>
    </lineage>
</organism>
<evidence type="ECO:0000259" key="4">
    <source>
        <dbReference type="Pfam" id="PF00496"/>
    </source>
</evidence>
<dbReference type="EMBL" id="CP002580">
    <property type="protein sequence ID" value="AJK45980.1"/>
    <property type="molecule type" value="Genomic_DNA"/>
</dbReference>
<keyword evidence="2" id="KW-0813">Transport</keyword>
<feature type="domain" description="Solute-binding protein family 5" evidence="4">
    <location>
        <begin position="63"/>
        <end position="414"/>
    </location>
</feature>
<accession>A0A0B6RY40</accession>
<evidence type="ECO:0000256" key="1">
    <source>
        <dbReference type="ARBA" id="ARBA00005695"/>
    </source>
</evidence>
<dbReference type="PANTHER" id="PTHR30290">
    <property type="entry name" value="PERIPLASMIC BINDING COMPONENT OF ABC TRANSPORTER"/>
    <property type="match status" value="1"/>
</dbReference>
<dbReference type="PIRSF" id="PIRSF002741">
    <property type="entry name" value="MppA"/>
    <property type="match status" value="1"/>
</dbReference>
<gene>
    <name evidence="5" type="ORF">BGL_1c14640</name>
</gene>
<proteinExistence type="inferred from homology"/>
<evidence type="ECO:0000313" key="5">
    <source>
        <dbReference type="EMBL" id="AJK45980.1"/>
    </source>
</evidence>
<evidence type="ECO:0000256" key="2">
    <source>
        <dbReference type="ARBA" id="ARBA00022448"/>
    </source>
</evidence>
<reference evidence="5 6" key="2">
    <citation type="journal article" date="2016" name="Appl. Microbiol. Biotechnol.">
        <title>Mutations improving production and secretion of extracellular lipase by Burkholderia glumae PG1.</title>
        <authorList>
            <person name="Knapp A."/>
            <person name="Voget S."/>
            <person name="Gao R."/>
            <person name="Zaburannyi N."/>
            <person name="Krysciak D."/>
            <person name="Breuer M."/>
            <person name="Hauer B."/>
            <person name="Streit W.R."/>
            <person name="Muller R."/>
            <person name="Daniel R."/>
            <person name="Jaeger K.E."/>
        </authorList>
    </citation>
    <scope>NUCLEOTIDE SEQUENCE [LARGE SCALE GENOMIC DNA]</scope>
    <source>
        <strain evidence="5 6">PG1</strain>
    </source>
</reference>
<sequence>MPLSATAAQPAPPPPPRQPEIRVAEGADTPTSMPGNIARNTATDNILGNVVESLVALRADLSVGPMLADSWDVSPDGKTYTFHLRPGVRFHDGTPMTSREVRWSYAYLMKRSSGFECRNVYDGSRGARVLDVRTPDPMTVIFDLDRPNALFLTRMVDPRCPLAVLSPSSVDAAGQWLKPVATGPFEFAEWKRGQYVLLRPFPGYRPRPEPPSGLAGAKHAYGDVRFVVIPDEAAQKSALVAGQIDLMSVGENGVLPPDPRWHVISGPSTDSAMLLMQTRDPLLSDLRLRRAISLAVDLPGIVNAVTDGRAPYDPSLVPNATRQFTPDDAKGYTRNLPEMRRLLSEAGYHGQTLSLETSRRFPHMYTMAIYLQSLLAQAGIATRLDIVEWGKQLADFRSGRFQLMSFAYSARIDPELMYGDVLGDKDRRPMAQWENPRARALLRGLQGVTDGAERRRVFDQLHDLMLADVPMLMMYYVPDLQIASSRLDGVASWPMRRTRVFNVTKH</sequence>
<dbReference type="InterPro" id="IPR030678">
    <property type="entry name" value="Peptide/Ni-bd"/>
</dbReference>
<dbReference type="GO" id="GO:0030288">
    <property type="term" value="C:outer membrane-bounded periplasmic space"/>
    <property type="evidence" value="ECO:0007669"/>
    <property type="project" value="UniProtKB-ARBA"/>
</dbReference>
<dbReference type="Gene3D" id="3.40.190.10">
    <property type="entry name" value="Periplasmic binding protein-like II"/>
    <property type="match status" value="1"/>
</dbReference>
<dbReference type="Pfam" id="PF00496">
    <property type="entry name" value="SBP_bac_5"/>
    <property type="match status" value="1"/>
</dbReference>
<dbReference type="Gene3D" id="3.10.105.10">
    <property type="entry name" value="Dipeptide-binding Protein, Domain 3"/>
    <property type="match status" value="1"/>
</dbReference>
<evidence type="ECO:0000256" key="3">
    <source>
        <dbReference type="ARBA" id="ARBA00022729"/>
    </source>
</evidence>
<dbReference type="AlphaFoldDB" id="A0A0B6RY40"/>
<dbReference type="GO" id="GO:0043190">
    <property type="term" value="C:ATP-binding cassette (ABC) transporter complex"/>
    <property type="evidence" value="ECO:0007669"/>
    <property type="project" value="InterPro"/>
</dbReference>